<keyword evidence="2" id="KW-1185">Reference proteome</keyword>
<sequence length="123" mass="13808">ILAFWSLSGVSRASPTCANCSSPSPFSLNSSSFRPCNFRRSNSLSPIHSVVRRRSNFITKLGFRQSWQSGTFGELKCNSVSRRVALAIVSFHYLQPFSSFSFLFARLEHKIGIEDTNPMNNKP</sequence>
<proteinExistence type="predicted"/>
<comment type="caution">
    <text evidence="1">The sequence shown here is derived from an EMBL/GenBank/DDBJ whole genome shotgun (WGS) entry which is preliminary data.</text>
</comment>
<dbReference type="Proteomes" id="UP000824120">
    <property type="component" value="Chromosome 9"/>
</dbReference>
<name>A0A9J5XDG6_SOLCO</name>
<organism evidence="1 2">
    <name type="scientific">Solanum commersonii</name>
    <name type="common">Commerson's wild potato</name>
    <name type="synonym">Commerson's nightshade</name>
    <dbReference type="NCBI Taxonomy" id="4109"/>
    <lineage>
        <taxon>Eukaryota</taxon>
        <taxon>Viridiplantae</taxon>
        <taxon>Streptophyta</taxon>
        <taxon>Embryophyta</taxon>
        <taxon>Tracheophyta</taxon>
        <taxon>Spermatophyta</taxon>
        <taxon>Magnoliopsida</taxon>
        <taxon>eudicotyledons</taxon>
        <taxon>Gunneridae</taxon>
        <taxon>Pentapetalae</taxon>
        <taxon>asterids</taxon>
        <taxon>lamiids</taxon>
        <taxon>Solanales</taxon>
        <taxon>Solanaceae</taxon>
        <taxon>Solanoideae</taxon>
        <taxon>Solaneae</taxon>
        <taxon>Solanum</taxon>
    </lineage>
</organism>
<dbReference type="EMBL" id="JACXVP010000009">
    <property type="protein sequence ID" value="KAG5586427.1"/>
    <property type="molecule type" value="Genomic_DNA"/>
</dbReference>
<evidence type="ECO:0000313" key="1">
    <source>
        <dbReference type="EMBL" id="KAG5586427.1"/>
    </source>
</evidence>
<feature type="non-terminal residue" evidence="1">
    <location>
        <position position="123"/>
    </location>
</feature>
<evidence type="ECO:0000313" key="2">
    <source>
        <dbReference type="Proteomes" id="UP000824120"/>
    </source>
</evidence>
<reference evidence="1 2" key="1">
    <citation type="submission" date="2020-09" db="EMBL/GenBank/DDBJ databases">
        <title>De no assembly of potato wild relative species, Solanum commersonii.</title>
        <authorList>
            <person name="Cho K."/>
        </authorList>
    </citation>
    <scope>NUCLEOTIDE SEQUENCE [LARGE SCALE GENOMIC DNA]</scope>
    <source>
        <strain evidence="1">LZ3.2</strain>
        <tissue evidence="1">Leaf</tissue>
    </source>
</reference>
<accession>A0A9J5XDG6</accession>
<protein>
    <submittedName>
        <fullName evidence="1">Uncharacterized protein</fullName>
    </submittedName>
</protein>
<gene>
    <name evidence="1" type="ORF">H5410_046861</name>
</gene>
<dbReference type="AlphaFoldDB" id="A0A9J5XDG6"/>